<dbReference type="Proteomes" id="UP000282529">
    <property type="component" value="Unassembled WGS sequence"/>
</dbReference>
<dbReference type="InterPro" id="IPR009057">
    <property type="entry name" value="Homeodomain-like_sf"/>
</dbReference>
<dbReference type="Gene3D" id="1.10.357.10">
    <property type="entry name" value="Tetracycline Repressor, domain 2"/>
    <property type="match status" value="1"/>
</dbReference>
<sequence>MAGGKGEVTRAKLIASAEALFAGKGYHAATVSQIVAGAGLTQASFYLHFASKEEMLKELLNRFETRMLELGNAGEEAGRQPEGEVESFAAGSLVRMFKLLGENINLSKIALQGASGDRIRRELAQQVYTNLKLNQSRGVVSPDIDPEVAAESLVASVESLTYRYLLNGERSEEELGRQAARVFLRGILK</sequence>
<dbReference type="EMBL" id="RQPI01000001">
    <property type="protein sequence ID" value="RQW13730.1"/>
    <property type="molecule type" value="Genomic_DNA"/>
</dbReference>
<dbReference type="PROSITE" id="PS50977">
    <property type="entry name" value="HTH_TETR_2"/>
    <property type="match status" value="1"/>
</dbReference>
<dbReference type="Pfam" id="PF00440">
    <property type="entry name" value="TetR_N"/>
    <property type="match status" value="1"/>
</dbReference>
<name>A0A3N9PDU4_9BACL</name>
<dbReference type="InterPro" id="IPR001647">
    <property type="entry name" value="HTH_TetR"/>
</dbReference>
<dbReference type="PANTHER" id="PTHR43479:SF11">
    <property type="entry name" value="ACREF_ENVCD OPERON REPRESSOR-RELATED"/>
    <property type="match status" value="1"/>
</dbReference>
<proteinExistence type="predicted"/>
<dbReference type="InterPro" id="IPR050624">
    <property type="entry name" value="HTH-type_Tx_Regulator"/>
</dbReference>
<evidence type="ECO:0000313" key="5">
    <source>
        <dbReference type="Proteomes" id="UP000282529"/>
    </source>
</evidence>
<accession>A0A3N9PDU4</accession>
<keyword evidence="1 2" id="KW-0238">DNA-binding</keyword>
<feature type="domain" description="HTH tetR-type" evidence="3">
    <location>
        <begin position="7"/>
        <end position="67"/>
    </location>
</feature>
<reference evidence="4 5" key="1">
    <citation type="submission" date="2018-11" db="EMBL/GenBank/DDBJ databases">
        <title>Genome sequence of strain 7197.</title>
        <authorList>
            <person name="Gao J."/>
            <person name="Sun J."/>
        </authorList>
    </citation>
    <scope>NUCLEOTIDE SEQUENCE [LARGE SCALE GENOMIC DNA]</scope>
    <source>
        <strain evidence="4 5">7197</strain>
    </source>
</reference>
<evidence type="ECO:0000256" key="1">
    <source>
        <dbReference type="ARBA" id="ARBA00023125"/>
    </source>
</evidence>
<keyword evidence="5" id="KW-1185">Reference proteome</keyword>
<dbReference type="SUPFAM" id="SSF46689">
    <property type="entry name" value="Homeodomain-like"/>
    <property type="match status" value="1"/>
</dbReference>
<dbReference type="PRINTS" id="PR00455">
    <property type="entry name" value="HTHTETR"/>
</dbReference>
<organism evidence="4 5">
    <name type="scientific">Paenibacillus rhizophilus</name>
    <dbReference type="NCBI Taxonomy" id="1850366"/>
    <lineage>
        <taxon>Bacteria</taxon>
        <taxon>Bacillati</taxon>
        <taxon>Bacillota</taxon>
        <taxon>Bacilli</taxon>
        <taxon>Bacillales</taxon>
        <taxon>Paenibacillaceae</taxon>
        <taxon>Paenibacillus</taxon>
    </lineage>
</organism>
<dbReference type="SUPFAM" id="SSF48498">
    <property type="entry name" value="Tetracyclin repressor-like, C-terminal domain"/>
    <property type="match status" value="1"/>
</dbReference>
<evidence type="ECO:0000256" key="2">
    <source>
        <dbReference type="PROSITE-ProRule" id="PRU00335"/>
    </source>
</evidence>
<feature type="DNA-binding region" description="H-T-H motif" evidence="2">
    <location>
        <begin position="30"/>
        <end position="49"/>
    </location>
</feature>
<protein>
    <submittedName>
        <fullName evidence="4">TetR/AcrR family transcriptional regulator</fullName>
    </submittedName>
</protein>
<gene>
    <name evidence="4" type="ORF">EH198_04860</name>
</gene>
<dbReference type="GO" id="GO:0003677">
    <property type="term" value="F:DNA binding"/>
    <property type="evidence" value="ECO:0007669"/>
    <property type="project" value="UniProtKB-UniRule"/>
</dbReference>
<dbReference type="PANTHER" id="PTHR43479">
    <property type="entry name" value="ACREF/ENVCD OPERON REPRESSOR-RELATED"/>
    <property type="match status" value="1"/>
</dbReference>
<dbReference type="AlphaFoldDB" id="A0A3N9PDU4"/>
<evidence type="ECO:0000259" key="3">
    <source>
        <dbReference type="PROSITE" id="PS50977"/>
    </source>
</evidence>
<dbReference type="PROSITE" id="PS01081">
    <property type="entry name" value="HTH_TETR_1"/>
    <property type="match status" value="1"/>
</dbReference>
<dbReference type="RefSeq" id="WP_124694371.1">
    <property type="nucleotide sequence ID" value="NZ_JBHUFE010000016.1"/>
</dbReference>
<dbReference type="OrthoDB" id="9812484at2"/>
<comment type="caution">
    <text evidence="4">The sequence shown here is derived from an EMBL/GenBank/DDBJ whole genome shotgun (WGS) entry which is preliminary data.</text>
</comment>
<dbReference type="InterPro" id="IPR023772">
    <property type="entry name" value="DNA-bd_HTH_TetR-type_CS"/>
</dbReference>
<evidence type="ECO:0000313" key="4">
    <source>
        <dbReference type="EMBL" id="RQW13730.1"/>
    </source>
</evidence>
<dbReference type="InterPro" id="IPR036271">
    <property type="entry name" value="Tet_transcr_reg_TetR-rel_C_sf"/>
</dbReference>